<sequence length="54" mass="6202">MMLPSNSKTLYHSKISSQTFHEISHFSRLKFPSKSKLQTLHQECPDPNCSLVVI</sequence>
<dbReference type="AlphaFoldDB" id="A0A822XVB2"/>
<comment type="caution">
    <text evidence="1">The sequence shown here is derived from an EMBL/GenBank/DDBJ whole genome shotgun (WGS) entry which is preliminary data.</text>
</comment>
<dbReference type="Proteomes" id="UP000607653">
    <property type="component" value="Unassembled WGS sequence"/>
</dbReference>
<protein>
    <submittedName>
        <fullName evidence="1">Uncharacterized protein</fullName>
    </submittedName>
</protein>
<evidence type="ECO:0000313" key="2">
    <source>
        <dbReference type="Proteomes" id="UP000607653"/>
    </source>
</evidence>
<reference evidence="1 2" key="1">
    <citation type="journal article" date="2020" name="Mol. Biol. Evol.">
        <title>Distinct Expression and Methylation Patterns for Genes with Different Fates following a Single Whole-Genome Duplication in Flowering Plants.</title>
        <authorList>
            <person name="Shi T."/>
            <person name="Rahmani R.S."/>
            <person name="Gugger P.F."/>
            <person name="Wang M."/>
            <person name="Li H."/>
            <person name="Zhang Y."/>
            <person name="Li Z."/>
            <person name="Wang Q."/>
            <person name="Van de Peer Y."/>
            <person name="Marchal K."/>
            <person name="Chen J."/>
        </authorList>
    </citation>
    <scope>NUCLEOTIDE SEQUENCE [LARGE SCALE GENOMIC DNA]</scope>
    <source>
        <tissue evidence="1">Leaf</tissue>
    </source>
</reference>
<accession>A0A822XVB2</accession>
<gene>
    <name evidence="1" type="ORF">HUJ06_022841</name>
</gene>
<organism evidence="1 2">
    <name type="scientific">Nelumbo nucifera</name>
    <name type="common">Sacred lotus</name>
    <dbReference type="NCBI Taxonomy" id="4432"/>
    <lineage>
        <taxon>Eukaryota</taxon>
        <taxon>Viridiplantae</taxon>
        <taxon>Streptophyta</taxon>
        <taxon>Embryophyta</taxon>
        <taxon>Tracheophyta</taxon>
        <taxon>Spermatophyta</taxon>
        <taxon>Magnoliopsida</taxon>
        <taxon>Proteales</taxon>
        <taxon>Nelumbonaceae</taxon>
        <taxon>Nelumbo</taxon>
    </lineage>
</organism>
<proteinExistence type="predicted"/>
<dbReference type="EMBL" id="DUZY01000001">
    <property type="protein sequence ID" value="DAD21378.1"/>
    <property type="molecule type" value="Genomic_DNA"/>
</dbReference>
<keyword evidence="2" id="KW-1185">Reference proteome</keyword>
<name>A0A822XVB2_NELNU</name>
<evidence type="ECO:0000313" key="1">
    <source>
        <dbReference type="EMBL" id="DAD21378.1"/>
    </source>
</evidence>